<evidence type="ECO:0000256" key="4">
    <source>
        <dbReference type="ARBA" id="ARBA00022692"/>
    </source>
</evidence>
<evidence type="ECO:0000259" key="11">
    <source>
        <dbReference type="Pfam" id="PF00593"/>
    </source>
</evidence>
<keyword evidence="6 8" id="KW-0472">Membrane</keyword>
<dbReference type="InterPro" id="IPR023997">
    <property type="entry name" value="TonB-dep_OMP_SusC/RagA_CS"/>
</dbReference>
<dbReference type="NCBIfam" id="TIGR04057">
    <property type="entry name" value="SusC_RagA_signa"/>
    <property type="match status" value="1"/>
</dbReference>
<proteinExistence type="inferred from homology"/>
<dbReference type="Pfam" id="PF13715">
    <property type="entry name" value="CarbopepD_reg_2"/>
    <property type="match status" value="1"/>
</dbReference>
<comment type="subcellular location">
    <subcellularLocation>
        <location evidence="1 8">Cell outer membrane</location>
        <topology evidence="1 8">Multi-pass membrane protein</topology>
    </subcellularLocation>
</comment>
<keyword evidence="10" id="KW-0732">Signal</keyword>
<reference evidence="13 14" key="1">
    <citation type="journal article" date="2019" name="Science, e1252229">
        <title>Invertible promoters mediate bacterial phase variation, antibiotic resistance, and host adaptation in the gut.</title>
        <authorList>
            <person name="Jiang X."/>
            <person name="Hall A.B."/>
            <person name="Arthur T.D."/>
            <person name="Plichta D.R."/>
            <person name="Covington C.T."/>
            <person name="Poyet M."/>
            <person name="Crothers J."/>
            <person name="Moses P.L."/>
            <person name="Tolonen A.C."/>
            <person name="Vlamakis H."/>
            <person name="Alm E.J."/>
            <person name="Xavier R.J."/>
        </authorList>
    </citation>
    <scope>NUCLEOTIDE SEQUENCE [LARGE SCALE GENOMIC DNA]</scope>
    <source>
        <strain evidence="14">bf_0095</strain>
    </source>
</reference>
<sequence>MGALTNIKRKIGRFVGISALLLIAGVVHAQQTKSIQGLVLDESNQPLIGATVRVTTSTMNGGITDVDGLFKLDNVRTGDTLRVSYIGYQDYLQVVKASDNFFRISLSPDETQLEEVVVVGYGQQKKASVVGAIATVSVKELKQSPVSNVSNALAGRLPGLITVQRSGEPGADQATLYIRGISTFGSGQDPLILIDGIDRGKEGLAMMESSEIENISILKDASATAVYGVRGANGVVLVTTRRGTVGKPVISFSVDFGLQSPSSMPELVGAYAMAVLTNEALVNNGQSPKYSQDQLNIYKNGGGNPFLYPDVNWYDEVLKKNAYMQQYNASITGGSEKMQYFVAANVLRQEGIFRRGAYNDNYSTNVSYTKYNFRSNLDFQLNNVISAKLTLAGVIGDKRRPSSGVNAIFERARVASPNVTPIRNPDGTWGAPPTTNHNVLAHLVSHGYSKEAESAITATLGASADLSEWVKGLSVNVDFSFDFDNLYTYNHNKNDDMFTFGPNVETYPHMVIGSPLGFGGNINSYNTRYVIEPSIRYNNTFGSDKQHAVSGLILMNAQENTIRDQEVAYRRLGIVGRVTYGYRDKYLAEVNAGYNGSENFAPGNRFGFFPSASVGWVFTEEDWFKSNKVLDYMKLRASYGMVGNDNIGGERFFYESRWGGGGDAKFGINKGGTGNGGGLKEVRNGNPGLTWETAHKFNFGFDSRWFNNRFEWTTDVFYEKRTNILTNIDIVPATYGGPAITANAGKVENKGIELDGTWHERLNKNFDYFVGGMFSFARNKILERPETPRAYPYLQQVGYRVGQARGFIAEGLFQSEEEILRSPAQFGPLYPGNIKYTDINGDGVIDDNDQHPIGFTNVPEIMYSVKMGFKYKNFDFSCLFQGAANVNYDFRTGANMPFNNENSTPIVEWLDRWTPENRDASLPRLIPAIGSTGNDGNRSSTFWLKNGNYIRLKNIEIGYTLPDSWMKAIRGTDARFYVNGINLVTWDKVPVYDPENTNASYPLMKVINVGVKVSF</sequence>
<evidence type="ECO:0000259" key="12">
    <source>
        <dbReference type="Pfam" id="PF07715"/>
    </source>
</evidence>
<dbReference type="Gene3D" id="2.170.130.10">
    <property type="entry name" value="TonB-dependent receptor, plug domain"/>
    <property type="match status" value="1"/>
</dbReference>
<evidence type="ECO:0000313" key="13">
    <source>
        <dbReference type="EMBL" id="RYT82083.1"/>
    </source>
</evidence>
<evidence type="ECO:0000256" key="8">
    <source>
        <dbReference type="PROSITE-ProRule" id="PRU01360"/>
    </source>
</evidence>
<keyword evidence="7 8" id="KW-0998">Cell outer membrane</keyword>
<dbReference type="GO" id="GO:0009279">
    <property type="term" value="C:cell outer membrane"/>
    <property type="evidence" value="ECO:0007669"/>
    <property type="project" value="UniProtKB-SubCell"/>
</dbReference>
<keyword evidence="5 9" id="KW-0798">TonB box</keyword>
<dbReference type="PROSITE" id="PS52016">
    <property type="entry name" value="TONB_DEPENDENT_REC_3"/>
    <property type="match status" value="1"/>
</dbReference>
<dbReference type="NCBIfam" id="TIGR04056">
    <property type="entry name" value="OMP_RagA_SusC"/>
    <property type="match status" value="1"/>
</dbReference>
<organism evidence="13 14">
    <name type="scientific">Bacteroides intestinalis</name>
    <dbReference type="NCBI Taxonomy" id="329854"/>
    <lineage>
        <taxon>Bacteria</taxon>
        <taxon>Pseudomonadati</taxon>
        <taxon>Bacteroidota</taxon>
        <taxon>Bacteroidia</taxon>
        <taxon>Bacteroidales</taxon>
        <taxon>Bacteroidaceae</taxon>
        <taxon>Bacteroides</taxon>
    </lineage>
</organism>
<dbReference type="InterPro" id="IPR000531">
    <property type="entry name" value="Beta-barrel_TonB"/>
</dbReference>
<feature type="domain" description="TonB-dependent receptor-like beta-barrel" evidence="11">
    <location>
        <begin position="409"/>
        <end position="983"/>
    </location>
</feature>
<dbReference type="Gene3D" id="2.40.170.20">
    <property type="entry name" value="TonB-dependent receptor, beta-barrel domain"/>
    <property type="match status" value="1"/>
</dbReference>
<protein>
    <submittedName>
        <fullName evidence="13">SusC/RagA family TonB-linked outer membrane protein</fullName>
    </submittedName>
</protein>
<evidence type="ECO:0000256" key="1">
    <source>
        <dbReference type="ARBA" id="ARBA00004571"/>
    </source>
</evidence>
<evidence type="ECO:0000313" key="14">
    <source>
        <dbReference type="Proteomes" id="UP000291191"/>
    </source>
</evidence>
<feature type="signal peptide" evidence="10">
    <location>
        <begin position="1"/>
        <end position="29"/>
    </location>
</feature>
<accession>A0A4Q5HHC7</accession>
<feature type="chain" id="PRO_5020258458" evidence="10">
    <location>
        <begin position="30"/>
        <end position="1015"/>
    </location>
</feature>
<dbReference type="AlphaFoldDB" id="A0A4Q5HHC7"/>
<dbReference type="Pfam" id="PF07715">
    <property type="entry name" value="Plug"/>
    <property type="match status" value="1"/>
</dbReference>
<feature type="domain" description="TonB-dependent receptor plug" evidence="12">
    <location>
        <begin position="126"/>
        <end position="235"/>
    </location>
</feature>
<dbReference type="Gene3D" id="2.60.40.1120">
    <property type="entry name" value="Carboxypeptidase-like, regulatory domain"/>
    <property type="match status" value="1"/>
</dbReference>
<evidence type="ECO:0000256" key="9">
    <source>
        <dbReference type="RuleBase" id="RU003357"/>
    </source>
</evidence>
<comment type="caution">
    <text evidence="13">The sequence shown here is derived from an EMBL/GenBank/DDBJ whole genome shotgun (WGS) entry which is preliminary data.</text>
</comment>
<dbReference type="InterPro" id="IPR039426">
    <property type="entry name" value="TonB-dep_rcpt-like"/>
</dbReference>
<dbReference type="InterPro" id="IPR012910">
    <property type="entry name" value="Plug_dom"/>
</dbReference>
<comment type="similarity">
    <text evidence="8 9">Belongs to the TonB-dependent receptor family.</text>
</comment>
<evidence type="ECO:0000256" key="5">
    <source>
        <dbReference type="ARBA" id="ARBA00023077"/>
    </source>
</evidence>
<dbReference type="Proteomes" id="UP000291191">
    <property type="component" value="Unassembled WGS sequence"/>
</dbReference>
<gene>
    <name evidence="13" type="ORF">EAJ06_03590</name>
</gene>
<dbReference type="InterPro" id="IPR023996">
    <property type="entry name" value="TonB-dep_OMP_SusC/RagA"/>
</dbReference>
<dbReference type="SUPFAM" id="SSF49464">
    <property type="entry name" value="Carboxypeptidase regulatory domain-like"/>
    <property type="match status" value="1"/>
</dbReference>
<keyword evidence="2 8" id="KW-0813">Transport</keyword>
<evidence type="ECO:0000256" key="3">
    <source>
        <dbReference type="ARBA" id="ARBA00022452"/>
    </source>
</evidence>
<evidence type="ECO:0000256" key="7">
    <source>
        <dbReference type="ARBA" id="ARBA00023237"/>
    </source>
</evidence>
<keyword evidence="14" id="KW-1185">Reference proteome</keyword>
<evidence type="ECO:0000256" key="2">
    <source>
        <dbReference type="ARBA" id="ARBA00022448"/>
    </source>
</evidence>
<keyword evidence="3 8" id="KW-1134">Transmembrane beta strand</keyword>
<evidence type="ECO:0000256" key="10">
    <source>
        <dbReference type="SAM" id="SignalP"/>
    </source>
</evidence>
<dbReference type="InterPro" id="IPR037066">
    <property type="entry name" value="Plug_dom_sf"/>
</dbReference>
<evidence type="ECO:0000256" key="6">
    <source>
        <dbReference type="ARBA" id="ARBA00023136"/>
    </source>
</evidence>
<keyword evidence="4 8" id="KW-0812">Transmembrane</keyword>
<dbReference type="InterPro" id="IPR008969">
    <property type="entry name" value="CarboxyPept-like_regulatory"/>
</dbReference>
<dbReference type="EMBL" id="RCXO01000003">
    <property type="protein sequence ID" value="RYT82083.1"/>
    <property type="molecule type" value="Genomic_DNA"/>
</dbReference>
<name>A0A4Q5HHC7_9BACE</name>
<dbReference type="Pfam" id="PF00593">
    <property type="entry name" value="TonB_dep_Rec_b-barrel"/>
    <property type="match status" value="1"/>
</dbReference>
<dbReference type="FunFam" id="2.170.130.10:FF:000003">
    <property type="entry name" value="SusC/RagA family TonB-linked outer membrane protein"/>
    <property type="match status" value="1"/>
</dbReference>
<dbReference type="InterPro" id="IPR036942">
    <property type="entry name" value="Beta-barrel_TonB_sf"/>
</dbReference>
<dbReference type="RefSeq" id="WP_118216673.1">
    <property type="nucleotide sequence ID" value="NZ_QSKS01000005.1"/>
</dbReference>
<dbReference type="SUPFAM" id="SSF56935">
    <property type="entry name" value="Porins"/>
    <property type="match status" value="1"/>
</dbReference>
<dbReference type="OrthoDB" id="1096764at2"/>